<name>A0A9P6DWB2_9AGAM</name>
<dbReference type="OrthoDB" id="5592486at2759"/>
<organism evidence="4 5">
    <name type="scientific">Hydnum rufescens UP504</name>
    <dbReference type="NCBI Taxonomy" id="1448309"/>
    <lineage>
        <taxon>Eukaryota</taxon>
        <taxon>Fungi</taxon>
        <taxon>Dikarya</taxon>
        <taxon>Basidiomycota</taxon>
        <taxon>Agaricomycotina</taxon>
        <taxon>Agaricomycetes</taxon>
        <taxon>Cantharellales</taxon>
        <taxon>Hydnaceae</taxon>
        <taxon>Hydnum</taxon>
    </lineage>
</organism>
<comment type="caution">
    <text evidence="4">The sequence shown here is derived from an EMBL/GenBank/DDBJ whole genome shotgun (WGS) entry which is preliminary data.</text>
</comment>
<feature type="compositionally biased region" description="Polar residues" evidence="2">
    <location>
        <begin position="482"/>
        <end position="491"/>
    </location>
</feature>
<reference evidence="4" key="1">
    <citation type="journal article" date="2020" name="Nat. Commun.">
        <title>Large-scale genome sequencing of mycorrhizal fungi provides insights into the early evolution of symbiotic traits.</title>
        <authorList>
            <person name="Miyauchi S."/>
            <person name="Kiss E."/>
            <person name="Kuo A."/>
            <person name="Drula E."/>
            <person name="Kohler A."/>
            <person name="Sanchez-Garcia M."/>
            <person name="Morin E."/>
            <person name="Andreopoulos B."/>
            <person name="Barry K.W."/>
            <person name="Bonito G."/>
            <person name="Buee M."/>
            <person name="Carver A."/>
            <person name="Chen C."/>
            <person name="Cichocki N."/>
            <person name="Clum A."/>
            <person name="Culley D."/>
            <person name="Crous P.W."/>
            <person name="Fauchery L."/>
            <person name="Girlanda M."/>
            <person name="Hayes R.D."/>
            <person name="Keri Z."/>
            <person name="LaButti K."/>
            <person name="Lipzen A."/>
            <person name="Lombard V."/>
            <person name="Magnuson J."/>
            <person name="Maillard F."/>
            <person name="Murat C."/>
            <person name="Nolan M."/>
            <person name="Ohm R.A."/>
            <person name="Pangilinan J."/>
            <person name="Pereira M.F."/>
            <person name="Perotto S."/>
            <person name="Peter M."/>
            <person name="Pfister S."/>
            <person name="Riley R."/>
            <person name="Sitrit Y."/>
            <person name="Stielow J.B."/>
            <person name="Szollosi G."/>
            <person name="Zifcakova L."/>
            <person name="Stursova M."/>
            <person name="Spatafora J.W."/>
            <person name="Tedersoo L."/>
            <person name="Vaario L.M."/>
            <person name="Yamada A."/>
            <person name="Yan M."/>
            <person name="Wang P."/>
            <person name="Xu J."/>
            <person name="Bruns T."/>
            <person name="Baldrian P."/>
            <person name="Vilgalys R."/>
            <person name="Dunand C."/>
            <person name="Henrissat B."/>
            <person name="Grigoriev I.V."/>
            <person name="Hibbett D."/>
            <person name="Nagy L.G."/>
            <person name="Martin F.M."/>
        </authorList>
    </citation>
    <scope>NUCLEOTIDE SEQUENCE</scope>
    <source>
        <strain evidence="4">UP504</strain>
    </source>
</reference>
<proteinExistence type="inferred from homology"/>
<dbReference type="Pfam" id="PF05057">
    <property type="entry name" value="DUF676"/>
    <property type="match status" value="1"/>
</dbReference>
<evidence type="ECO:0000313" key="4">
    <source>
        <dbReference type="EMBL" id="KAF9517296.1"/>
    </source>
</evidence>
<gene>
    <name evidence="4" type="ORF">BS47DRAFT_1371488</name>
</gene>
<keyword evidence="5" id="KW-1185">Reference proteome</keyword>
<comment type="similarity">
    <text evidence="1">Belongs to the putative lipase ROG1 family.</text>
</comment>
<evidence type="ECO:0000256" key="1">
    <source>
        <dbReference type="ARBA" id="ARBA00007920"/>
    </source>
</evidence>
<feature type="domain" description="DUF676" evidence="3">
    <location>
        <begin position="195"/>
        <end position="249"/>
    </location>
</feature>
<evidence type="ECO:0000313" key="5">
    <source>
        <dbReference type="Proteomes" id="UP000886523"/>
    </source>
</evidence>
<dbReference type="Gene3D" id="3.40.50.1820">
    <property type="entry name" value="alpha/beta hydrolase"/>
    <property type="match status" value="1"/>
</dbReference>
<accession>A0A9P6DWB2</accession>
<sequence>MSIQLLRSLNFITRFILPHLARYTSPVARPTTCFGFHPREFYPDGVAMFPELAVTPVVRGAMARWRALRGWAMFSIPIPFFPAFPWPETQEVDSHASKRETSNTPLSQAKSYIEQLMSNPAFHGLYGFDVLGPSAYPRLQLHYWSNVLDILRHKVGAESLLLGSQGINTLCGAYRVCRISRDQDARFSWEECAGRHLNFIAHSMGGLDCRHLISQIKSDSYTPVSLTTICTPHQGSPFMDWCKANIGIGALREAMDSNEPFSLPYTLKAPLLARSSNTGSPPPPGNTATDSRQPSILTTLPASITTLLLSMLDSPAYSNLTTHFCKKLFNPSTPDLPSVKYFSVAARAERLSVFHPLWLPKLILDEAEKAERRAHSSDSPGEGRCWGNDGLVSIESAKWGRFLGILEECDHWDMRGTSSFTSAWENTGQNGKGGWSEFLGWKGDRDRRRTSPNTQDPPPSPSDRLGVPDTTTVTATDLGGSSAPNTLAPQTTVSVETKAEIERSAERVKLASAMEWIVDKVPGTAVSALSTLQASLPPAFSLSDPKLSQAPPPRRFDLERFYVSLSRNLYDEGL</sequence>
<protein>
    <recommendedName>
        <fullName evidence="3">DUF676 domain-containing protein</fullName>
    </recommendedName>
</protein>
<dbReference type="InterPro" id="IPR007751">
    <property type="entry name" value="DUF676_lipase-like"/>
</dbReference>
<dbReference type="Proteomes" id="UP000886523">
    <property type="component" value="Unassembled WGS sequence"/>
</dbReference>
<dbReference type="AlphaFoldDB" id="A0A9P6DWB2"/>
<dbReference type="SUPFAM" id="SSF53474">
    <property type="entry name" value="alpha/beta-Hydrolases"/>
    <property type="match status" value="1"/>
</dbReference>
<evidence type="ECO:0000259" key="3">
    <source>
        <dbReference type="Pfam" id="PF05057"/>
    </source>
</evidence>
<evidence type="ECO:0000256" key="2">
    <source>
        <dbReference type="SAM" id="MobiDB-lite"/>
    </source>
</evidence>
<dbReference type="EMBL" id="MU128933">
    <property type="protein sequence ID" value="KAF9517296.1"/>
    <property type="molecule type" value="Genomic_DNA"/>
</dbReference>
<feature type="region of interest" description="Disordered" evidence="2">
    <location>
        <begin position="274"/>
        <end position="295"/>
    </location>
</feature>
<feature type="region of interest" description="Disordered" evidence="2">
    <location>
        <begin position="423"/>
        <end position="491"/>
    </location>
</feature>
<dbReference type="InterPro" id="IPR029058">
    <property type="entry name" value="AB_hydrolase_fold"/>
</dbReference>
<dbReference type="PANTHER" id="PTHR11440">
    <property type="entry name" value="LECITHIN-CHOLESTEROL ACYLTRANSFERASE-RELATED"/>
    <property type="match status" value="1"/>
</dbReference>